<dbReference type="AlphaFoldDB" id="X1DMM3"/>
<feature type="non-terminal residue" evidence="1">
    <location>
        <position position="1"/>
    </location>
</feature>
<name>X1DMM3_9ZZZZ</name>
<organism evidence="1">
    <name type="scientific">marine sediment metagenome</name>
    <dbReference type="NCBI Taxonomy" id="412755"/>
    <lineage>
        <taxon>unclassified sequences</taxon>
        <taxon>metagenomes</taxon>
        <taxon>ecological metagenomes</taxon>
    </lineage>
</organism>
<evidence type="ECO:0000313" key="1">
    <source>
        <dbReference type="EMBL" id="GAH21432.1"/>
    </source>
</evidence>
<sequence length="117" mass="13269">GRAYLFGRSLPPPNYGDEPMADIIDSLYEEHKDAEDESDLIVIEDLVEDCPILHDFVRFTKFNGKSTEPPRLGYYVSEGALYVTLSDSERRRSLRVTATSFMDGVRQIENHITQGAL</sequence>
<dbReference type="EMBL" id="BART01039557">
    <property type="protein sequence ID" value="GAH21432.1"/>
    <property type="molecule type" value="Genomic_DNA"/>
</dbReference>
<protein>
    <submittedName>
        <fullName evidence="1">Uncharacterized protein</fullName>
    </submittedName>
</protein>
<feature type="non-terminal residue" evidence="1">
    <location>
        <position position="117"/>
    </location>
</feature>
<accession>X1DMM3</accession>
<gene>
    <name evidence="1" type="ORF">S01H4_64947</name>
</gene>
<proteinExistence type="predicted"/>
<reference evidence="1" key="1">
    <citation type="journal article" date="2014" name="Front. Microbiol.">
        <title>High frequency of phylogenetically diverse reductive dehalogenase-homologous genes in deep subseafloor sedimentary metagenomes.</title>
        <authorList>
            <person name="Kawai M."/>
            <person name="Futagami T."/>
            <person name="Toyoda A."/>
            <person name="Takaki Y."/>
            <person name="Nishi S."/>
            <person name="Hori S."/>
            <person name="Arai W."/>
            <person name="Tsubouchi T."/>
            <person name="Morono Y."/>
            <person name="Uchiyama I."/>
            <person name="Ito T."/>
            <person name="Fujiyama A."/>
            <person name="Inagaki F."/>
            <person name="Takami H."/>
        </authorList>
    </citation>
    <scope>NUCLEOTIDE SEQUENCE</scope>
    <source>
        <strain evidence="1">Expedition CK06-06</strain>
    </source>
</reference>
<comment type="caution">
    <text evidence="1">The sequence shown here is derived from an EMBL/GenBank/DDBJ whole genome shotgun (WGS) entry which is preliminary data.</text>
</comment>